<dbReference type="EMBL" id="KZ819602">
    <property type="protein sequence ID" value="PWN37176.1"/>
    <property type="molecule type" value="Genomic_DNA"/>
</dbReference>
<dbReference type="PANTHER" id="PTHR47336:SF2">
    <property type="entry name" value="TRANSCRIPTION FACTOR HMS1-RELATED"/>
    <property type="match status" value="1"/>
</dbReference>
<feature type="compositionally biased region" description="Low complexity" evidence="2">
    <location>
        <begin position="387"/>
        <end position="398"/>
    </location>
</feature>
<dbReference type="Pfam" id="PF00010">
    <property type="entry name" value="HLH"/>
    <property type="match status" value="1"/>
</dbReference>
<dbReference type="PROSITE" id="PS50888">
    <property type="entry name" value="BHLH"/>
    <property type="match status" value="1"/>
</dbReference>
<dbReference type="GeneID" id="37022037"/>
<feature type="compositionally biased region" description="Basic and acidic residues" evidence="2">
    <location>
        <begin position="14"/>
        <end position="31"/>
    </location>
</feature>
<dbReference type="RefSeq" id="XP_025357478.1">
    <property type="nucleotide sequence ID" value="XM_025500256.1"/>
</dbReference>
<feature type="compositionally biased region" description="Polar residues" evidence="2">
    <location>
        <begin position="132"/>
        <end position="146"/>
    </location>
</feature>
<dbReference type="Gene3D" id="4.10.280.10">
    <property type="entry name" value="Helix-loop-helix DNA-binding domain"/>
    <property type="match status" value="1"/>
</dbReference>
<name>A0A316VI11_9BASI</name>
<feature type="region of interest" description="Disordered" evidence="2">
    <location>
        <begin position="1"/>
        <end position="39"/>
    </location>
</feature>
<evidence type="ECO:0000313" key="4">
    <source>
        <dbReference type="EMBL" id="PWN37176.1"/>
    </source>
</evidence>
<protein>
    <recommendedName>
        <fullName evidence="3">BHLH domain-containing protein</fullName>
    </recommendedName>
</protein>
<dbReference type="InParanoid" id="A0A316VI11"/>
<dbReference type="InterPro" id="IPR052099">
    <property type="entry name" value="Regulatory_TF_Diverse"/>
</dbReference>
<evidence type="ECO:0000256" key="1">
    <source>
        <dbReference type="SAM" id="Coils"/>
    </source>
</evidence>
<feature type="compositionally biased region" description="Low complexity" evidence="2">
    <location>
        <begin position="187"/>
        <end position="202"/>
    </location>
</feature>
<evidence type="ECO:0000259" key="3">
    <source>
        <dbReference type="PROSITE" id="PS50888"/>
    </source>
</evidence>
<feature type="domain" description="BHLH" evidence="3">
    <location>
        <begin position="480"/>
        <end position="556"/>
    </location>
</feature>
<reference evidence="4 5" key="1">
    <citation type="journal article" date="2018" name="Mol. Biol. Evol.">
        <title>Broad Genomic Sampling Reveals a Smut Pathogenic Ancestry of the Fungal Clade Ustilaginomycotina.</title>
        <authorList>
            <person name="Kijpornyongpan T."/>
            <person name="Mondo S.J."/>
            <person name="Barry K."/>
            <person name="Sandor L."/>
            <person name="Lee J."/>
            <person name="Lipzen A."/>
            <person name="Pangilinan J."/>
            <person name="LaButti K."/>
            <person name="Hainaut M."/>
            <person name="Henrissat B."/>
            <person name="Grigoriev I.V."/>
            <person name="Spatafora J.W."/>
            <person name="Aime M.C."/>
        </authorList>
    </citation>
    <scope>NUCLEOTIDE SEQUENCE [LARGE SCALE GENOMIC DNA]</scope>
    <source>
        <strain evidence="4 5">MCA 3882</strain>
    </source>
</reference>
<sequence length="1336" mass="145511">MAALAEFPSVLQQKQKDDQTHFDNHNNHHDLSSTQGAKAYREHLAEIQRRSQLHSALSNDSSLFASSHKGLSQAEMMAAQQHLGFSPIQQIKSERSLDDSGMISPQDQTQWQDDQEQFLRNLLSTPLEDVSHSMSSTSGASFHSQSPPQPNPGSISGDDAGRYSSLSPVSSTGYQSLHDFIHGGSISSSSTASGNGMPFGGFPTPPDGDAKGSALHLSHLKQDPMSNQYDYAQGQHPGLMDAGAINFFMNTIANQNGQQIQDQQKFTSQVPPHIMAQHMAMHGNHNISLPMNINGTMNANSQMPMQSFASDNQQFNFQAPGGMQSNFNGLLNQQAQMQQYPMDPSTDPRKRSAPMPSTSNDALLHEQMQTNAQPNNKRPRKLSAKEAAAQQHQQQQQQSSVPLYGAMHGATSFMPRMEVGSNATALAAIERLKAKKRAEQEMKAQNAKLEEQHKSNRMNAGMMNNGIGSSSNGMPIIKSEKKVAHNAIERRYRNNINARIAALRNAVPALHELRPKRPTRRGKEAPPEDLVDGVPAATKLNKATILGKATEYIRYLKGRETRLVSEVAGLRELIRSLEGGEELLDLWQGEMERVVAEQEAIARAAFALEDDSLDIGDDEDEEDDEDDMEPHKISRSPASNRSSSSRYMMGIFMGFSILGGGAEVLHNENAASTSTSYSPAGHAHHVLRASSGRVIGASHQLLKRGMQATNVKFGTLAHEPHHFDHVPHHLLIVEVLRGATLIACLVFIFWPLISSFLPRQEPEKPMKRRRQSNKPVFIQENEASIALERKKMLMILADSASSPHQVDLAMRKFVRAPNGVVSSTLSLVTLSVKEILHRSGLSPRVKRSHDEERAAIWSRLLELETSLGPLAQRSLLARMHTLLTVSTSSFVGFGTQSGLPLLHPARVYGTLAIALVRASSSNAIVTSFADRYWTMARRCRLLAADGGVDENNVTQVTDRWLDPVLELSLVDAVSLCPIPTQIASFFSQHSDSNTRATMVSPLLCIAASQHSKQLATIWSTLLCQIAKTTCPSNSVSSEQGDDHSRSPTCADFVKHHAGVKIALPILNDLGDRDRLTSQITRLTLTAPRCPRLQIICNVTFGTWALLLGNGSVAKDVAVALARTGEEEVLAMPACAKAFIALVLGGGVLPQKGKGEDGEVEIADILQKSLSVGAVPMNEADALAAATLSWLSFLRTLSTYLSEDSTKTDGNKIAQSTISIRRLLASARACRPILTEESLIELRDASPVYAKQYPSGHRDSLASTLSTAPSVTVSEAGSITNEYTAKLAAQHNFDDALDTLTDILAVLGKRAASGGEFSKEKLLQPDENVDSGVEWTL</sequence>
<feature type="coiled-coil region" evidence="1">
    <location>
        <begin position="432"/>
        <end position="459"/>
    </location>
</feature>
<organism evidence="4 5">
    <name type="scientific">Meira miltonrushii</name>
    <dbReference type="NCBI Taxonomy" id="1280837"/>
    <lineage>
        <taxon>Eukaryota</taxon>
        <taxon>Fungi</taxon>
        <taxon>Dikarya</taxon>
        <taxon>Basidiomycota</taxon>
        <taxon>Ustilaginomycotina</taxon>
        <taxon>Exobasidiomycetes</taxon>
        <taxon>Exobasidiales</taxon>
        <taxon>Brachybasidiaceae</taxon>
        <taxon>Meira</taxon>
    </lineage>
</organism>
<feature type="region of interest" description="Disordered" evidence="2">
    <location>
        <begin position="612"/>
        <end position="643"/>
    </location>
</feature>
<evidence type="ECO:0000313" key="5">
    <source>
        <dbReference type="Proteomes" id="UP000245771"/>
    </source>
</evidence>
<dbReference type="SUPFAM" id="SSF47459">
    <property type="entry name" value="HLH, helix-loop-helix DNA-binding domain"/>
    <property type="match status" value="1"/>
</dbReference>
<dbReference type="SMART" id="SM00353">
    <property type="entry name" value="HLH"/>
    <property type="match status" value="1"/>
</dbReference>
<evidence type="ECO:0000256" key="2">
    <source>
        <dbReference type="SAM" id="MobiDB-lite"/>
    </source>
</evidence>
<dbReference type="Proteomes" id="UP000245771">
    <property type="component" value="Unassembled WGS sequence"/>
</dbReference>
<gene>
    <name evidence="4" type="ORF">FA14DRAFT_170058</name>
</gene>
<dbReference type="InterPro" id="IPR036638">
    <property type="entry name" value="HLH_DNA-bd_sf"/>
</dbReference>
<accession>A0A316VI11</accession>
<dbReference type="InterPro" id="IPR011598">
    <property type="entry name" value="bHLH_dom"/>
</dbReference>
<feature type="region of interest" description="Disordered" evidence="2">
    <location>
        <begin position="371"/>
        <end position="401"/>
    </location>
</feature>
<dbReference type="STRING" id="1280837.A0A316VI11"/>
<keyword evidence="1" id="KW-0175">Coiled coil</keyword>
<feature type="compositionally biased region" description="Acidic residues" evidence="2">
    <location>
        <begin position="612"/>
        <end position="628"/>
    </location>
</feature>
<dbReference type="OrthoDB" id="2133190at2759"/>
<keyword evidence="5" id="KW-1185">Reference proteome</keyword>
<dbReference type="PANTHER" id="PTHR47336">
    <property type="entry name" value="TRANSCRIPTION FACTOR HMS1-RELATED"/>
    <property type="match status" value="1"/>
</dbReference>
<dbReference type="GO" id="GO:0046983">
    <property type="term" value="F:protein dimerization activity"/>
    <property type="evidence" value="ECO:0007669"/>
    <property type="project" value="InterPro"/>
</dbReference>
<proteinExistence type="predicted"/>
<feature type="region of interest" description="Disordered" evidence="2">
    <location>
        <begin position="129"/>
        <end position="168"/>
    </location>
</feature>
<feature type="region of interest" description="Disordered" evidence="2">
    <location>
        <begin position="338"/>
        <end position="359"/>
    </location>
</feature>
<feature type="region of interest" description="Disordered" evidence="2">
    <location>
        <begin position="187"/>
        <end position="214"/>
    </location>
</feature>